<organism evidence="1">
    <name type="scientific">Bacillus subtilis</name>
    <dbReference type="NCBI Taxonomy" id="1423"/>
    <lineage>
        <taxon>Bacteria</taxon>
        <taxon>Bacillati</taxon>
        <taxon>Bacillota</taxon>
        <taxon>Bacilli</taxon>
        <taxon>Bacillales</taxon>
        <taxon>Bacillaceae</taxon>
        <taxon>Bacillus</taxon>
    </lineage>
</organism>
<reference evidence="1" key="1">
    <citation type="journal article" date="2002" name="Mikrobiologiia">
        <title>Soil strain of Bacillus subtilis harboring a large plasmid that mediates high-frequency conjugal mobilization.</title>
        <authorList>
            <person name="Lotareva O.V."/>
            <person name="Poluektova E.U."/>
            <person name="Titok M.A."/>
            <person name="Prozorov A.A."/>
        </authorList>
    </citation>
    <scope>NUCLEOTIDE SEQUENCE</scope>
    <source>
        <strain evidence="1">72</strain>
        <plasmid evidence="1">pBS72</plasmid>
    </source>
</reference>
<reference evidence="1" key="2">
    <citation type="journal article" date="2003" name="Plasmid">
        <title>Bacillus subtilis soil isolates: plasmid replicon analysis and construction of a new theta-replicating vector.</title>
        <authorList>
            <person name="Titok M.A."/>
            <person name="Chapuis J."/>
            <person name="Selezneva Y.V."/>
            <person name="Lagodich A.V."/>
            <person name="Prokulevich V.A."/>
            <person name="Ehrlich S.D."/>
            <person name="Janniere L."/>
        </authorList>
    </citation>
    <scope>NUCLEOTIDE SEQUENCE</scope>
    <source>
        <strain evidence="1">72</strain>
        <plasmid evidence="1">pBS72</plasmid>
    </source>
</reference>
<evidence type="ECO:0000313" key="1">
    <source>
        <dbReference type="EMBL" id="APB62288.1"/>
    </source>
</evidence>
<reference evidence="1" key="4">
    <citation type="journal article" date="2006" name="Microbiology">
        <title>The replicative polymerases PolC and DnaE are required for theta replication of the Bacillus subtilis plasmid pBS72.</title>
        <authorList>
            <person name="Titok M."/>
            <person name="Suski C."/>
            <person name="Dalmais B."/>
            <person name="Ehrlich S.D."/>
            <person name="Janniere L."/>
        </authorList>
    </citation>
    <scope>NUCLEOTIDE SEQUENCE</scope>
    <source>
        <strain evidence="1">72</strain>
        <plasmid evidence="1">pBS72</plasmid>
    </source>
</reference>
<geneLocation type="plasmid" evidence="1">
    <name>pBS72</name>
</geneLocation>
<protein>
    <submittedName>
        <fullName evidence="1">Uncharacterized protein</fullName>
    </submittedName>
</protein>
<proteinExistence type="predicted"/>
<dbReference type="AlphaFoldDB" id="A0A1J0AKM5"/>
<dbReference type="RefSeq" id="WP_172688797.1">
    <property type="nucleotide sequence ID" value="NZ_KX711616.1"/>
</dbReference>
<sequence>MEKNNLVESESLRAYIDEISKHYLDQVLQIFEQDQYSCPCLLYDEQKRDYTLIKVGTQSELDNQISDNPHLIAVSVKQFDNLFKKYNETSITKALEEMKTILHIDLMYRYKRVEYQNNEIKLIRSLRQKNGLPIEEVCVTYQPPKVFEECNF</sequence>
<name>A0A1J0AKM5_BACIU</name>
<reference evidence="1" key="3">
    <citation type="journal article" date="2004" name="Mol. Biol. (Mosk.)">
        <title>The replication system of plasmids from Bacillus subtilis environmental isolates.</title>
        <authorList>
            <person name="Lagodich A.V."/>
            <person name="Shtaniuk Iu.V."/>
            <person name="Prozorov A.A."/>
            <person name="Titok M.A."/>
        </authorList>
    </citation>
    <scope>NUCLEOTIDE SEQUENCE</scope>
    <source>
        <strain evidence="1">72</strain>
        <plasmid evidence="1">pBS72</plasmid>
    </source>
</reference>
<dbReference type="EMBL" id="KX711616">
    <property type="protein sequence ID" value="APB62288.1"/>
    <property type="molecule type" value="Genomic_DNA"/>
</dbReference>
<keyword evidence="1" id="KW-0614">Plasmid</keyword>
<accession>A0A1J0AKM5</accession>
<reference evidence="1" key="5">
    <citation type="submission" date="2016-08" db="EMBL/GenBank/DDBJ databases">
        <authorList>
            <person name="Satsunkevich N.E."/>
            <person name="Valentovich L.N."/>
            <person name="Kolomiets E.I."/>
            <person name="Titok M.A."/>
        </authorList>
    </citation>
    <scope>NUCLEOTIDE SEQUENCE</scope>
    <source>
        <strain evidence="1">72</strain>
        <plasmid evidence="1">pBS72</plasmid>
    </source>
</reference>
<gene>
    <name evidence="1" type="ORF">pBS72_0190</name>
</gene>